<reference evidence="2" key="1">
    <citation type="journal article" date="2018" name="PLoS Negl. Trop. Dis.">
        <title>Sialome diversity of ticks revealed by RNAseq of single tick salivary glands.</title>
        <authorList>
            <person name="Perner J."/>
            <person name="Kropackova S."/>
            <person name="Kopacek P."/>
            <person name="Ribeiro J.M."/>
        </authorList>
    </citation>
    <scope>NUCLEOTIDE SEQUENCE</scope>
    <source>
        <strain evidence="2">Siblings of single egg batch collected in Ceske Budejovice</strain>
        <tissue evidence="2">Salivary glands</tissue>
    </source>
</reference>
<dbReference type="EMBL" id="GEGO01007166">
    <property type="protein sequence ID" value="JAR88238.1"/>
    <property type="molecule type" value="Transcribed_RNA"/>
</dbReference>
<accession>A0A147BBV1</accession>
<feature type="non-terminal residue" evidence="2">
    <location>
        <position position="1"/>
    </location>
</feature>
<evidence type="ECO:0000256" key="1">
    <source>
        <dbReference type="SAM" id="MobiDB-lite"/>
    </source>
</evidence>
<feature type="region of interest" description="Disordered" evidence="1">
    <location>
        <begin position="97"/>
        <end position="124"/>
    </location>
</feature>
<name>A0A147BBV1_IXORI</name>
<organism evidence="2">
    <name type="scientific">Ixodes ricinus</name>
    <name type="common">Common tick</name>
    <name type="synonym">Acarus ricinus</name>
    <dbReference type="NCBI Taxonomy" id="34613"/>
    <lineage>
        <taxon>Eukaryota</taxon>
        <taxon>Metazoa</taxon>
        <taxon>Ecdysozoa</taxon>
        <taxon>Arthropoda</taxon>
        <taxon>Chelicerata</taxon>
        <taxon>Arachnida</taxon>
        <taxon>Acari</taxon>
        <taxon>Parasitiformes</taxon>
        <taxon>Ixodida</taxon>
        <taxon>Ixodoidea</taxon>
        <taxon>Ixodidae</taxon>
        <taxon>Ixodinae</taxon>
        <taxon>Ixodes</taxon>
    </lineage>
</organism>
<dbReference type="AlphaFoldDB" id="A0A147BBV1"/>
<proteinExistence type="predicted"/>
<protein>
    <submittedName>
        <fullName evidence="2">Putative regulator of g protein signaling</fullName>
    </submittedName>
</protein>
<evidence type="ECO:0000313" key="2">
    <source>
        <dbReference type="EMBL" id="JAR88238.1"/>
    </source>
</evidence>
<sequence length="124" mass="13818">RRTKRLSYRLHMMELPRGRKGLRFISSGHVPCILGCLGAVNSRNVSRATHNDVVCLVGSSVQLLEIAENYCSDLEDEAAPKPGNYARSRHLRIFRQANKGDAKQSRAIPQAALTALEHRGKQEP</sequence>